<evidence type="ECO:0000313" key="2">
    <source>
        <dbReference type="Proteomes" id="UP000352698"/>
    </source>
</evidence>
<dbReference type="Proteomes" id="UP000352698">
    <property type="component" value="Unassembled WGS sequence"/>
</dbReference>
<proteinExistence type="predicted"/>
<dbReference type="GO" id="GO:0006002">
    <property type="term" value="P:fructose 6-phosphate metabolic process"/>
    <property type="evidence" value="ECO:0007669"/>
    <property type="project" value="TreeGrafter"/>
</dbReference>
<dbReference type="PANTHER" id="PTHR10937">
    <property type="entry name" value="GLUCOSAMINE--FRUCTOSE-6-PHOSPHATE AMINOTRANSFERASE, ISOMERIZING"/>
    <property type="match status" value="1"/>
</dbReference>
<sequence>MVTMLDYIHEEKTALSAILEKNDSSLHVSYQNMQHVLILATGSSYNACLAAKPALESYGDITVDIQEPYHFNHYGKLSEEVDTVIAVSQSGKSASTVDAIRKIRSSKRRTIALTGDDQSPITKEVDQVIDLNMGVEKVGFVTKGYSATVLQLILLGLAIGTSKDRITAAQKEEKLVQLREIVMKIPQIIAQTEQFFEKNEALFRVAKRFIAIGYGPNWGTAKEFETKFTETVREPSQGFELEAYMHGPYLEANPGHILFFLETDSDSQKRSQRLAQYMKQYVGQVIVVTTEGETTENQLSLGITSEEDLSVLALVVPIQVLAYKIATAKGIDLGQRIFDDFDEVLKSKI</sequence>
<reference evidence="1 2" key="1">
    <citation type="submission" date="2019-05" db="EMBL/GenBank/DDBJ databases">
        <authorList>
            <consortium name="Pathogen Informatics"/>
        </authorList>
    </citation>
    <scope>NUCLEOTIDE SEQUENCE [LARGE SCALE GENOMIC DNA]</scope>
    <source>
        <strain evidence="1 2">NCTC12204</strain>
    </source>
</reference>
<dbReference type="Pfam" id="PF01380">
    <property type="entry name" value="SIS"/>
    <property type="match status" value="2"/>
</dbReference>
<dbReference type="STRING" id="1354.A6P53_10245"/>
<protein>
    <submittedName>
        <fullName evidence="1">Phosphosugar-binding protein</fullName>
        <ecNumber evidence="1">2.6.1.16</ecNumber>
    </submittedName>
</protein>
<dbReference type="AlphaFoldDB" id="A0A1V8WZA4"/>
<dbReference type="GO" id="GO:0004360">
    <property type="term" value="F:glutamine-fructose-6-phosphate transaminase (isomerizing) activity"/>
    <property type="evidence" value="ECO:0007669"/>
    <property type="project" value="UniProtKB-EC"/>
</dbReference>
<dbReference type="InterPro" id="IPR035466">
    <property type="entry name" value="GlmS/AgaS_SIS"/>
</dbReference>
<keyword evidence="1" id="KW-0808">Transferase</keyword>
<keyword evidence="1" id="KW-0032">Aminotransferase</keyword>
<comment type="caution">
    <text evidence="1">The sequence shown here is derived from an EMBL/GenBank/DDBJ whole genome shotgun (WGS) entry which is preliminary data.</text>
</comment>
<dbReference type="GO" id="GO:0006047">
    <property type="term" value="P:UDP-N-acetylglucosamine metabolic process"/>
    <property type="evidence" value="ECO:0007669"/>
    <property type="project" value="TreeGrafter"/>
</dbReference>
<dbReference type="EMBL" id="CABEEP010000001">
    <property type="protein sequence ID" value="VTQ67760.1"/>
    <property type="molecule type" value="Genomic_DNA"/>
</dbReference>
<dbReference type="InterPro" id="IPR001347">
    <property type="entry name" value="SIS_dom"/>
</dbReference>
<evidence type="ECO:0000313" key="1">
    <source>
        <dbReference type="EMBL" id="VTQ67760.1"/>
    </source>
</evidence>
<dbReference type="CDD" id="cd05008">
    <property type="entry name" value="SIS_GlmS_GlmD_1"/>
    <property type="match status" value="1"/>
</dbReference>
<organism evidence="1 2">
    <name type="scientific">Enterococcus hirae</name>
    <dbReference type="NCBI Taxonomy" id="1354"/>
    <lineage>
        <taxon>Bacteria</taxon>
        <taxon>Bacillati</taxon>
        <taxon>Bacillota</taxon>
        <taxon>Bacilli</taxon>
        <taxon>Lactobacillales</taxon>
        <taxon>Enterococcaceae</taxon>
        <taxon>Enterococcus</taxon>
    </lineage>
</organism>
<dbReference type="CDD" id="cd05009">
    <property type="entry name" value="SIS_GlmS_GlmD_2"/>
    <property type="match status" value="1"/>
</dbReference>
<accession>A0A1V8WZA4</accession>
<dbReference type="EC" id="2.6.1.16" evidence="1"/>
<dbReference type="Gene3D" id="3.40.50.10490">
    <property type="entry name" value="Glucose-6-phosphate isomerase like protein, domain 1"/>
    <property type="match status" value="2"/>
</dbReference>
<dbReference type="InterPro" id="IPR046348">
    <property type="entry name" value="SIS_dom_sf"/>
</dbReference>
<gene>
    <name evidence="1" type="primary">glmS_2</name>
    <name evidence="1" type="ORF">NCTC12204_02213</name>
</gene>
<dbReference type="SUPFAM" id="SSF53697">
    <property type="entry name" value="SIS domain"/>
    <property type="match status" value="1"/>
</dbReference>
<dbReference type="GO" id="GO:0097367">
    <property type="term" value="F:carbohydrate derivative binding"/>
    <property type="evidence" value="ECO:0007669"/>
    <property type="project" value="InterPro"/>
</dbReference>
<dbReference type="GO" id="GO:0006487">
    <property type="term" value="P:protein N-linked glycosylation"/>
    <property type="evidence" value="ECO:0007669"/>
    <property type="project" value="TreeGrafter"/>
</dbReference>
<dbReference type="RefSeq" id="WP_010737179.1">
    <property type="nucleotide sequence ID" value="NZ_AP027299.1"/>
</dbReference>
<dbReference type="PANTHER" id="PTHR10937:SF17">
    <property type="entry name" value="GLUCOSAMINE-FRUCTOSE-6-PHOSPHATE AMINOTRANSFERASE"/>
    <property type="match status" value="1"/>
</dbReference>
<dbReference type="InterPro" id="IPR035490">
    <property type="entry name" value="GlmS/FrlB_SIS"/>
</dbReference>
<dbReference type="PROSITE" id="PS51464">
    <property type="entry name" value="SIS"/>
    <property type="match status" value="1"/>
</dbReference>
<name>A0A1V8WZA4_ENTHR</name>